<protein>
    <submittedName>
        <fullName evidence="1">Uncharacterized protein</fullName>
    </submittedName>
</protein>
<comment type="caution">
    <text evidence="1">The sequence shown here is derived from an EMBL/GenBank/DDBJ whole genome shotgun (WGS) entry which is preliminary data.</text>
</comment>
<dbReference type="EMBL" id="LAZR01006408">
    <property type="protein sequence ID" value="KKM92323.1"/>
    <property type="molecule type" value="Genomic_DNA"/>
</dbReference>
<gene>
    <name evidence="1" type="ORF">LCGC14_1219580</name>
</gene>
<dbReference type="InterPro" id="IPR029044">
    <property type="entry name" value="Nucleotide-diphossugar_trans"/>
</dbReference>
<accession>A0A0F9LFN7</accession>
<proteinExistence type="predicted"/>
<sequence>MLIGYGGGTDNSLDIVKKFPRVIIVDQDKKYKGHLYGSQGISIAELMSMVETEWFIYLHGDVYLPKNWYDTMKKYQDKYDWYESDKVLTALVKFKVNIDLNRAYSGSQMGRKKAFKNIIPIIEDGYLQNNEDIIFKELILKEGYKYGRVFETHNYHQIMNKRGEKEPKFKKFSFERDAPKEWTIKIHKVQARGIIKYCKPKPYLIEGVEAAINILKKLNSFDEKKFKKWVKKTNDIWLKYILLEKPITLHYKKFEIKLLFLYNKITKVLGFKK</sequence>
<reference evidence="1" key="1">
    <citation type="journal article" date="2015" name="Nature">
        <title>Complex archaea that bridge the gap between prokaryotes and eukaryotes.</title>
        <authorList>
            <person name="Spang A."/>
            <person name="Saw J.H."/>
            <person name="Jorgensen S.L."/>
            <person name="Zaremba-Niedzwiedzka K."/>
            <person name="Martijn J."/>
            <person name="Lind A.E."/>
            <person name="van Eijk R."/>
            <person name="Schleper C."/>
            <person name="Guy L."/>
            <person name="Ettema T.J."/>
        </authorList>
    </citation>
    <scope>NUCLEOTIDE SEQUENCE</scope>
</reference>
<dbReference type="SUPFAM" id="SSF53448">
    <property type="entry name" value="Nucleotide-diphospho-sugar transferases"/>
    <property type="match status" value="1"/>
</dbReference>
<dbReference type="AlphaFoldDB" id="A0A0F9LFN7"/>
<dbReference type="Gene3D" id="3.90.550.10">
    <property type="entry name" value="Spore Coat Polysaccharide Biosynthesis Protein SpsA, Chain A"/>
    <property type="match status" value="1"/>
</dbReference>
<organism evidence="1">
    <name type="scientific">marine sediment metagenome</name>
    <dbReference type="NCBI Taxonomy" id="412755"/>
    <lineage>
        <taxon>unclassified sequences</taxon>
        <taxon>metagenomes</taxon>
        <taxon>ecological metagenomes</taxon>
    </lineage>
</organism>
<evidence type="ECO:0000313" key="1">
    <source>
        <dbReference type="EMBL" id="KKM92323.1"/>
    </source>
</evidence>
<name>A0A0F9LFN7_9ZZZZ</name>